<dbReference type="Proteomes" id="UP001296943">
    <property type="component" value="Unassembled WGS sequence"/>
</dbReference>
<protein>
    <submittedName>
        <fullName evidence="1">Uncharacterized protein</fullName>
    </submittedName>
</protein>
<keyword evidence="2" id="KW-1185">Reference proteome</keyword>
<reference evidence="1 2" key="1">
    <citation type="submission" date="2021-01" db="EMBL/GenBank/DDBJ databases">
        <title>Genomic Encyclopedia of Type Strains, Phase IV (KMG-IV): sequencing the most valuable type-strain genomes for metagenomic binning, comparative biology and taxonomic classification.</title>
        <authorList>
            <person name="Goeker M."/>
        </authorList>
    </citation>
    <scope>NUCLEOTIDE SEQUENCE [LARGE SCALE GENOMIC DNA]</scope>
    <source>
        <strain evidence="1 2">DSM 23711</strain>
    </source>
</reference>
<dbReference type="EMBL" id="JAFBDR010000018">
    <property type="protein sequence ID" value="MBM7572508.1"/>
    <property type="molecule type" value="Genomic_DNA"/>
</dbReference>
<evidence type="ECO:0000313" key="2">
    <source>
        <dbReference type="Proteomes" id="UP001296943"/>
    </source>
</evidence>
<gene>
    <name evidence="1" type="ORF">JOC48_003036</name>
</gene>
<evidence type="ECO:0000313" key="1">
    <source>
        <dbReference type="EMBL" id="MBM7572508.1"/>
    </source>
</evidence>
<accession>A0ABS2N318</accession>
<name>A0ABS2N318_9BACI</name>
<organism evidence="1 2">
    <name type="scientific">Aquibacillus albus</name>
    <dbReference type="NCBI Taxonomy" id="1168171"/>
    <lineage>
        <taxon>Bacteria</taxon>
        <taxon>Bacillati</taxon>
        <taxon>Bacillota</taxon>
        <taxon>Bacilli</taxon>
        <taxon>Bacillales</taxon>
        <taxon>Bacillaceae</taxon>
        <taxon>Aquibacillus</taxon>
    </lineage>
</organism>
<proteinExistence type="predicted"/>
<comment type="caution">
    <text evidence="1">The sequence shown here is derived from an EMBL/GenBank/DDBJ whole genome shotgun (WGS) entry which is preliminary data.</text>
</comment>
<sequence length="31" mass="3755">MDEFIFREFVHFYYKNSQRLGNLGEKEATNA</sequence>